<dbReference type="OrthoDB" id="444432at2759"/>
<dbReference type="InterPro" id="IPR012349">
    <property type="entry name" value="Split_barrel_FMN-bd"/>
</dbReference>
<keyword evidence="2" id="KW-1185">Reference proteome</keyword>
<dbReference type="Pfam" id="PF12900">
    <property type="entry name" value="Pyridox_ox_2"/>
    <property type="match status" value="1"/>
</dbReference>
<proteinExistence type="predicted"/>
<evidence type="ECO:0000313" key="1">
    <source>
        <dbReference type="EMBL" id="RDW76115.1"/>
    </source>
</evidence>
<dbReference type="InterPro" id="IPR024747">
    <property type="entry name" value="Pyridox_Oxase-rel"/>
</dbReference>
<sequence>MATLQSAELRRHKERGLYDIDAISALFADCHLAHISYVRDEVPECLPMIALVHTIDDNTAIYLHGHPSAGLMETVRQNPKDAEGNDIKKVKVCVTATKVDGLVLSSAPNGHTFNYRSAVVHGECTLVNDLEVKRDIMKGVTNHIIAGRWEDVNPVASFQVSLVSVIRVDILSLSMKIRKGKPGIQPRNIEKDGPDHEVPVWTGTVPLYEVLDQPVASGLTENAQIPPGLKKFIEERNKKHKSHSMSVAK</sequence>
<dbReference type="AlphaFoldDB" id="A0A3D8RQ37"/>
<dbReference type="Gene3D" id="2.30.110.10">
    <property type="entry name" value="Electron Transport, Fmn-binding Protein, Chain A"/>
    <property type="match status" value="1"/>
</dbReference>
<dbReference type="SUPFAM" id="SSF50475">
    <property type="entry name" value="FMN-binding split barrel"/>
    <property type="match status" value="1"/>
</dbReference>
<evidence type="ECO:0000313" key="2">
    <source>
        <dbReference type="Proteomes" id="UP000256328"/>
    </source>
</evidence>
<accession>A0A3D8RQ37</accession>
<name>A0A3D8RQ37_9HELO</name>
<gene>
    <name evidence="1" type="ORF">BP5796_06936</name>
</gene>
<comment type="caution">
    <text evidence="1">The sequence shown here is derived from an EMBL/GenBank/DDBJ whole genome shotgun (WGS) entry which is preliminary data.</text>
</comment>
<dbReference type="PANTHER" id="PTHR34071">
    <property type="entry name" value="5-NITROIMIDAZOLE ANTIBIOTICS RESISTANCE PROTEIN, NIMA-FAMILY-RELATED PROTEIN-RELATED"/>
    <property type="match status" value="1"/>
</dbReference>
<evidence type="ECO:0008006" key="3">
    <source>
        <dbReference type="Google" id="ProtNLM"/>
    </source>
</evidence>
<dbReference type="EMBL" id="PDLN01000009">
    <property type="protein sequence ID" value="RDW76115.1"/>
    <property type="molecule type" value="Genomic_DNA"/>
</dbReference>
<organism evidence="1 2">
    <name type="scientific">Coleophoma crateriformis</name>
    <dbReference type="NCBI Taxonomy" id="565419"/>
    <lineage>
        <taxon>Eukaryota</taxon>
        <taxon>Fungi</taxon>
        <taxon>Dikarya</taxon>
        <taxon>Ascomycota</taxon>
        <taxon>Pezizomycotina</taxon>
        <taxon>Leotiomycetes</taxon>
        <taxon>Helotiales</taxon>
        <taxon>Dermateaceae</taxon>
        <taxon>Coleophoma</taxon>
    </lineage>
</organism>
<dbReference type="Proteomes" id="UP000256328">
    <property type="component" value="Unassembled WGS sequence"/>
</dbReference>
<protein>
    <recommendedName>
        <fullName evidence="3">Flavin-nucleotide-binding protein</fullName>
    </recommendedName>
</protein>
<reference evidence="1 2" key="1">
    <citation type="journal article" date="2018" name="IMA Fungus">
        <title>IMA Genome-F 9: Draft genome sequence of Annulohypoxylon stygium, Aspergillus mulundensis, Berkeleyomyces basicola (syn. Thielaviopsis basicola), Ceratocystis smalleyi, two Cercospora beticola strains, Coleophoma cylindrospora, Fusarium fracticaudum, Phialophora cf. hyalina, and Morchella septimelata.</title>
        <authorList>
            <person name="Wingfield B.D."/>
            <person name="Bills G.F."/>
            <person name="Dong Y."/>
            <person name="Huang W."/>
            <person name="Nel W.J."/>
            <person name="Swalarsk-Parry B.S."/>
            <person name="Vaghefi N."/>
            <person name="Wilken P.M."/>
            <person name="An Z."/>
            <person name="de Beer Z.W."/>
            <person name="De Vos L."/>
            <person name="Chen L."/>
            <person name="Duong T.A."/>
            <person name="Gao Y."/>
            <person name="Hammerbacher A."/>
            <person name="Kikkert J.R."/>
            <person name="Li Y."/>
            <person name="Li H."/>
            <person name="Li K."/>
            <person name="Li Q."/>
            <person name="Liu X."/>
            <person name="Ma X."/>
            <person name="Naidoo K."/>
            <person name="Pethybridge S.J."/>
            <person name="Sun J."/>
            <person name="Steenkamp E.T."/>
            <person name="van der Nest M.A."/>
            <person name="van Wyk S."/>
            <person name="Wingfield M.J."/>
            <person name="Xiong C."/>
            <person name="Yue Q."/>
            <person name="Zhang X."/>
        </authorList>
    </citation>
    <scope>NUCLEOTIDE SEQUENCE [LARGE SCALE GENOMIC DNA]</scope>
    <source>
        <strain evidence="1 2">BP5796</strain>
    </source>
</reference>
<dbReference type="PANTHER" id="PTHR34071:SF2">
    <property type="entry name" value="FLAVIN-NUCLEOTIDE-BINDING PROTEIN"/>
    <property type="match status" value="1"/>
</dbReference>